<dbReference type="EMBL" id="JAGQHS010000025">
    <property type="protein sequence ID" value="MCA9755525.1"/>
    <property type="molecule type" value="Genomic_DNA"/>
</dbReference>
<evidence type="ECO:0000256" key="2">
    <source>
        <dbReference type="ARBA" id="ARBA00022679"/>
    </source>
</evidence>
<feature type="domain" description="Glycosyl hydrolase 94 catalytic" evidence="4">
    <location>
        <begin position="799"/>
        <end position="1222"/>
    </location>
</feature>
<feature type="domain" description="Glycosyl hydrolase 94 supersandwich" evidence="3">
    <location>
        <begin position="109"/>
        <end position="285"/>
    </location>
</feature>
<evidence type="ECO:0000256" key="1">
    <source>
        <dbReference type="ARBA" id="ARBA00022676"/>
    </source>
</evidence>
<dbReference type="Gene3D" id="2.60.420.10">
    <property type="entry name" value="Maltose phosphorylase, domain 3"/>
    <property type="match status" value="1"/>
</dbReference>
<dbReference type="PANTHER" id="PTHR37469">
    <property type="entry name" value="CELLOBIONIC ACID PHOSPHORYLASE-RELATED"/>
    <property type="match status" value="1"/>
</dbReference>
<dbReference type="InterPro" id="IPR052047">
    <property type="entry name" value="GH94_Enzymes"/>
</dbReference>
<reference evidence="5" key="2">
    <citation type="journal article" date="2021" name="Microbiome">
        <title>Successional dynamics and alternative stable states in a saline activated sludge microbial community over 9 years.</title>
        <authorList>
            <person name="Wang Y."/>
            <person name="Ye J."/>
            <person name="Ju F."/>
            <person name="Liu L."/>
            <person name="Boyd J.A."/>
            <person name="Deng Y."/>
            <person name="Parks D.H."/>
            <person name="Jiang X."/>
            <person name="Yin X."/>
            <person name="Woodcroft B.J."/>
            <person name="Tyson G.W."/>
            <person name="Hugenholtz P."/>
            <person name="Polz M.F."/>
            <person name="Zhang T."/>
        </authorList>
    </citation>
    <scope>NUCLEOTIDE SEQUENCE</scope>
    <source>
        <strain evidence="5">HKST-UBA02</strain>
    </source>
</reference>
<dbReference type="InterPro" id="IPR010383">
    <property type="entry name" value="Glyco_hydrolase_94_b-supersand"/>
</dbReference>
<dbReference type="InterPro" id="IPR011013">
    <property type="entry name" value="Gal_mutarotase_sf_dom"/>
</dbReference>
<keyword evidence="2 5" id="KW-0808">Transferase</keyword>
<dbReference type="GO" id="GO:0008299">
    <property type="term" value="P:isoprenoid biosynthetic process"/>
    <property type="evidence" value="ECO:0007669"/>
    <property type="project" value="InterPro"/>
</dbReference>
<dbReference type="Proteomes" id="UP000739538">
    <property type="component" value="Unassembled WGS sequence"/>
</dbReference>
<protein>
    <submittedName>
        <fullName evidence="5">Glycosyl transferase</fullName>
    </submittedName>
</protein>
<keyword evidence="1" id="KW-0328">Glycosyltransferase</keyword>
<accession>A0A956SCM3</accession>
<dbReference type="Gene3D" id="1.50.10.10">
    <property type="match status" value="1"/>
</dbReference>
<dbReference type="InterPro" id="IPR033432">
    <property type="entry name" value="GH94_catalytic"/>
</dbReference>
<evidence type="ECO:0000259" key="4">
    <source>
        <dbReference type="Pfam" id="PF17167"/>
    </source>
</evidence>
<dbReference type="PANTHER" id="PTHR37469:SF2">
    <property type="entry name" value="CELLOBIONIC ACID PHOSPHORYLASE"/>
    <property type="match status" value="1"/>
</dbReference>
<dbReference type="Pfam" id="PF17167">
    <property type="entry name" value="Glyco_hydro_94"/>
    <property type="match status" value="1"/>
</dbReference>
<sequence length="1329" mass="145876">MATTPAQAKGMSDIDPRPPFPFSLGLGSITYSRVLASERYRLTLNSQVGSTATRGSWRISPGVSPEFACTLYVEDLATGSSVRLSETDPAASERWTPGSIIRQWQALDAQVETERLVDPEDCAELFIVRVTCASPTPRSFRVTLLRDLAFDHADGFDSHPVFSKLFLQTRLQGRAILVSRRPRSEIETHPSLAFMPILPSSRTRVGPEAWYDTDRSRILGRTLRYDRDSFRPELAGTCGNVLDPMLAVSILVETRGSETTTCGFVTAVVERDSEVSKLEESWSDPLRLEHARRAAADSVKTRVDAYGITYTDSVELDSLGAAIARREPALRATRAPRFRETAHAARSEQSRLAAFGVTPQRPLLLARWTELTDSERLWLGTALRYWSGLGLGIHAVLIHDGVRPDLPDSVSHACLLSTEVSAELATLFDSLAAVTLPGDATSANIAETTSRSRYGNPPVSGGERRERELATLQHELAPLPPRSRGKAPEETLEFDNGFGAFAADGTEYLIRLEPESEGLRLPPRPWTNVLANRRFGCLLSETGAGSTWFENSREHRITPWRNDPVLDPHDEAFYLLDEVSGERASVFPGPIPMKVPYEVRHGFGYTTVRHGALGLETEAVTFVAEREPYKVTRIRIHNPGPEERRVSVMGLARLVMGPSTGLPERHIVTEIGPRSRALLARNPLSGVFANSTAFATAVTRGELIDASYTCDLRSALGDALDPADPAGLRQDTRLDGTFGAGPIPCFAQKFCLTVGPQQEVEVSFVLGAGGDETEALALASGFADPEQIDREFDRARAAWRSLFRGLQIETPSRELDILVNGWLPYQTQACRIWGRSAFYQSGGAYGFRDQLQDSSSLLFLDPARVREQICLHASHQFVEGDVLHWWHPPADVGIRTRFVDDLLWLPLVTGTYIEFTGDGAVLNESLPFLAAPLLEDGEAEAFLQPSPAGKEATLYEHCCLAIDRSLHLGPHGLPLFGAGDWNDGMNRVGIGGTGESVWMGFFLVCVFDAFLPYVLARGDSERAARYESHRAHLVSALNTTGWDGDWYKRGYYDDGAPLGSKESDECKIDALAQAWAVLSGVTPPDRARNAMSAAEEQLVSERDGIIRLLAPAFENSKHDPGYIKGYVAGVRENGGQYTHAALWFIRALAKQGRTDRVSTLLEMIGPIHHTRDAREVERYQLEPYVVAADIYGVDPHVGRGGWSWYTGSSGWMSRVVTESLLGLSVRDGRELRIAPVVPAEWPGFTVRYEPIGSRSTYVIEVVNSARTDGDSVPGAVIDVESSTLETRIEDGVGTILLTTGGATNGHAMEQGAPKQNVTHHVRVTMGAIR</sequence>
<feature type="domain" description="Glycosyl hydrolase 94 supersandwich" evidence="3">
    <location>
        <begin position="522"/>
        <end position="784"/>
    </location>
</feature>
<dbReference type="CDD" id="cd11756">
    <property type="entry name" value="GH94N_ChvB_NdvB_1_like"/>
    <property type="match status" value="1"/>
</dbReference>
<reference evidence="5" key="1">
    <citation type="submission" date="2020-04" db="EMBL/GenBank/DDBJ databases">
        <authorList>
            <person name="Zhang T."/>
        </authorList>
    </citation>
    <scope>NUCLEOTIDE SEQUENCE</scope>
    <source>
        <strain evidence="5">HKST-UBA02</strain>
    </source>
</reference>
<dbReference type="InterPro" id="IPR018294">
    <property type="entry name" value="ISPD_synthase_CS"/>
</dbReference>
<dbReference type="InterPro" id="IPR037824">
    <property type="entry name" value="GH94N_2_NdvB"/>
</dbReference>
<name>A0A956SCM3_UNCEI</name>
<comment type="caution">
    <text evidence="5">The sequence shown here is derived from an EMBL/GenBank/DDBJ whole genome shotgun (WGS) entry which is preliminary data.</text>
</comment>
<evidence type="ECO:0000313" key="6">
    <source>
        <dbReference type="Proteomes" id="UP000739538"/>
    </source>
</evidence>
<dbReference type="Gene3D" id="2.70.98.40">
    <property type="entry name" value="Glycoside hydrolase, family 65, N-terminal domain"/>
    <property type="match status" value="2"/>
</dbReference>
<dbReference type="Pfam" id="PF06165">
    <property type="entry name" value="GH94_b-supersand"/>
    <property type="match status" value="2"/>
</dbReference>
<proteinExistence type="predicted"/>
<dbReference type="GO" id="GO:0005975">
    <property type="term" value="P:carbohydrate metabolic process"/>
    <property type="evidence" value="ECO:0007669"/>
    <property type="project" value="InterPro"/>
</dbReference>
<dbReference type="PROSITE" id="PS01295">
    <property type="entry name" value="ISPD"/>
    <property type="match status" value="1"/>
</dbReference>
<dbReference type="InterPro" id="IPR012341">
    <property type="entry name" value="6hp_glycosidase-like_sf"/>
</dbReference>
<dbReference type="InterPro" id="IPR037018">
    <property type="entry name" value="GH65_N"/>
</dbReference>
<organism evidence="5 6">
    <name type="scientific">Eiseniibacteriota bacterium</name>
    <dbReference type="NCBI Taxonomy" id="2212470"/>
    <lineage>
        <taxon>Bacteria</taxon>
        <taxon>Candidatus Eiseniibacteriota</taxon>
    </lineage>
</organism>
<dbReference type="InterPro" id="IPR008928">
    <property type="entry name" value="6-hairpin_glycosidase_sf"/>
</dbReference>
<dbReference type="GO" id="GO:0030246">
    <property type="term" value="F:carbohydrate binding"/>
    <property type="evidence" value="ECO:0007669"/>
    <property type="project" value="InterPro"/>
</dbReference>
<dbReference type="GO" id="GO:0016757">
    <property type="term" value="F:glycosyltransferase activity"/>
    <property type="evidence" value="ECO:0007669"/>
    <property type="project" value="UniProtKB-KW"/>
</dbReference>
<evidence type="ECO:0000313" key="5">
    <source>
        <dbReference type="EMBL" id="MCA9755525.1"/>
    </source>
</evidence>
<dbReference type="SUPFAM" id="SSF74650">
    <property type="entry name" value="Galactose mutarotase-like"/>
    <property type="match status" value="2"/>
</dbReference>
<evidence type="ECO:0000259" key="3">
    <source>
        <dbReference type="Pfam" id="PF06165"/>
    </source>
</evidence>
<dbReference type="SUPFAM" id="SSF48208">
    <property type="entry name" value="Six-hairpin glycosidases"/>
    <property type="match status" value="1"/>
</dbReference>
<gene>
    <name evidence="5" type="ORF">KDA27_06965</name>
</gene>
<dbReference type="SMART" id="SM01068">
    <property type="entry name" value="CBM_X"/>
    <property type="match status" value="1"/>
</dbReference>